<reference evidence="3 4" key="1">
    <citation type="submission" date="2016-02" db="EMBL/GenBank/DDBJ databases">
        <authorList>
            <person name="Wen L."/>
            <person name="He K."/>
            <person name="Yang H."/>
        </authorList>
    </citation>
    <scope>NUCLEOTIDE SEQUENCE [LARGE SCALE GENOMIC DNA]</scope>
    <source>
        <strain evidence="3 4">TSA40</strain>
    </source>
</reference>
<dbReference type="RefSeq" id="WP_088707698.1">
    <property type="nucleotide sequence ID" value="NZ_LSTO01000001.1"/>
</dbReference>
<keyword evidence="1" id="KW-1133">Transmembrane helix</keyword>
<proteinExistence type="predicted"/>
<evidence type="ECO:0000313" key="3">
    <source>
        <dbReference type="EMBL" id="OWW20836.1"/>
    </source>
</evidence>
<evidence type="ECO:0000259" key="2">
    <source>
        <dbReference type="Pfam" id="PF13937"/>
    </source>
</evidence>
<dbReference type="Pfam" id="PF13937">
    <property type="entry name" value="DUF4212"/>
    <property type="match status" value="1"/>
</dbReference>
<dbReference type="InterPro" id="IPR019886">
    <property type="entry name" value="Na_symporter_ssu"/>
</dbReference>
<dbReference type="AlphaFoldDB" id="A0A254TDW5"/>
<feature type="transmembrane region" description="Helical" evidence="1">
    <location>
        <begin position="52"/>
        <end position="74"/>
    </location>
</feature>
<keyword evidence="1" id="KW-0812">Transmembrane</keyword>
<evidence type="ECO:0000313" key="4">
    <source>
        <dbReference type="Proteomes" id="UP000197535"/>
    </source>
</evidence>
<feature type="transmembrane region" description="Helical" evidence="1">
    <location>
        <begin position="20"/>
        <end position="40"/>
    </location>
</feature>
<keyword evidence="1" id="KW-0472">Membrane</keyword>
<dbReference type="OrthoDB" id="9797746at2"/>
<sequence>MMDTKSAQNTKLYWSKVRQFTAVLVALWFGSTFGIIFFARELTSFTVFGWPFSFYMAAQGLILLYLAILAGYFLHMRKLDKLLTSETTDAQ</sequence>
<evidence type="ECO:0000256" key="1">
    <source>
        <dbReference type="SAM" id="Phobius"/>
    </source>
</evidence>
<gene>
    <name evidence="3" type="ORF">AYR66_16525</name>
</gene>
<comment type="caution">
    <text evidence="3">The sequence shown here is derived from an EMBL/GenBank/DDBJ whole genome shotgun (WGS) entry which is preliminary data.</text>
</comment>
<protein>
    <recommendedName>
        <fullName evidence="2">Sodium symporter small subunit domain-containing protein</fullName>
    </recommendedName>
</protein>
<name>A0A254TDW5_9BURK</name>
<dbReference type="EMBL" id="LSTO01000001">
    <property type="protein sequence ID" value="OWW20836.1"/>
    <property type="molecule type" value="Genomic_DNA"/>
</dbReference>
<accession>A0A254TDW5</accession>
<organism evidence="3 4">
    <name type="scientific">Noviherbaspirillum denitrificans</name>
    <dbReference type="NCBI Taxonomy" id="1968433"/>
    <lineage>
        <taxon>Bacteria</taxon>
        <taxon>Pseudomonadati</taxon>
        <taxon>Pseudomonadota</taxon>
        <taxon>Betaproteobacteria</taxon>
        <taxon>Burkholderiales</taxon>
        <taxon>Oxalobacteraceae</taxon>
        <taxon>Noviherbaspirillum</taxon>
    </lineage>
</organism>
<feature type="domain" description="Sodium symporter small subunit" evidence="2">
    <location>
        <begin position="11"/>
        <end position="81"/>
    </location>
</feature>
<keyword evidence="4" id="KW-1185">Reference proteome</keyword>
<dbReference type="Proteomes" id="UP000197535">
    <property type="component" value="Unassembled WGS sequence"/>
</dbReference>
<dbReference type="NCBIfam" id="TIGR03647">
    <property type="entry name" value="Na_symport_sm"/>
    <property type="match status" value="1"/>
</dbReference>